<feature type="transmembrane region" description="Helical" evidence="5">
    <location>
        <begin position="49"/>
        <end position="74"/>
    </location>
</feature>
<feature type="transmembrane region" description="Helical" evidence="5">
    <location>
        <begin position="178"/>
        <end position="198"/>
    </location>
</feature>
<comment type="caution">
    <text evidence="6">The sequence shown here is derived from an EMBL/GenBank/DDBJ whole genome shotgun (WGS) entry which is preliminary data.</text>
</comment>
<accession>A0ABU0W8W6</accession>
<dbReference type="EMBL" id="JAVDDT010000004">
    <property type="protein sequence ID" value="MDQ2069895.1"/>
    <property type="molecule type" value="Genomic_DNA"/>
</dbReference>
<feature type="transmembrane region" description="Helical" evidence="5">
    <location>
        <begin position="320"/>
        <end position="340"/>
    </location>
</feature>
<keyword evidence="2 5" id="KW-0812">Transmembrane</keyword>
<gene>
    <name evidence="6" type="ORF">RBH19_08420</name>
</gene>
<protein>
    <recommendedName>
        <fullName evidence="8">ABC transmembrane type-1 domain-containing protein</fullName>
    </recommendedName>
</protein>
<organism evidence="6 7">
    <name type="scientific">Natronospira bacteriovora</name>
    <dbReference type="NCBI Taxonomy" id="3069753"/>
    <lineage>
        <taxon>Bacteria</taxon>
        <taxon>Pseudomonadati</taxon>
        <taxon>Pseudomonadota</taxon>
        <taxon>Gammaproteobacteria</taxon>
        <taxon>Natronospirales</taxon>
        <taxon>Natronospiraceae</taxon>
        <taxon>Natronospira</taxon>
    </lineage>
</organism>
<evidence type="ECO:0000313" key="7">
    <source>
        <dbReference type="Proteomes" id="UP001239019"/>
    </source>
</evidence>
<keyword evidence="4 5" id="KW-0472">Membrane</keyword>
<reference evidence="6 7" key="1">
    <citation type="submission" date="2023-08" db="EMBL/GenBank/DDBJ databases">
        <title>Whole-genome sequencing of halo(alkali)philic microorganisms from hypersaline lakes.</title>
        <authorList>
            <person name="Sorokin D.Y."/>
            <person name="Abbas B."/>
            <person name="Merkel A.Y."/>
        </authorList>
    </citation>
    <scope>NUCLEOTIDE SEQUENCE [LARGE SCALE GENOMIC DNA]</scope>
    <source>
        <strain evidence="6 7">AB-CW4</strain>
    </source>
</reference>
<dbReference type="Proteomes" id="UP001239019">
    <property type="component" value="Unassembled WGS sequence"/>
</dbReference>
<evidence type="ECO:0000256" key="2">
    <source>
        <dbReference type="ARBA" id="ARBA00022692"/>
    </source>
</evidence>
<evidence type="ECO:0000313" key="6">
    <source>
        <dbReference type="EMBL" id="MDQ2069895.1"/>
    </source>
</evidence>
<evidence type="ECO:0000256" key="4">
    <source>
        <dbReference type="ARBA" id="ARBA00023136"/>
    </source>
</evidence>
<keyword evidence="7" id="KW-1185">Reference proteome</keyword>
<dbReference type="InterPro" id="IPR036640">
    <property type="entry name" value="ABC1_TM_sf"/>
</dbReference>
<sequence>MSHPDVEKGQPGSRVQRLVRAIAQTRAFSAVLAWFFLDVFRTFRRWVIFSFLSLGVGLGFSALALALVIGYANALEKRELIEFGELAIDPWSQGTLLVAASLGLLLFLSGFTLIYIARRNFVSIACAYQAFSIRRVSWIEGGRPPSPDAFMSLPRLYRSLASLQARDSRQIVLAVRRLFDGVVPVLIILAATAVLFWLHLPATLMVVVTVILAARFYYAANLSAVKASRRLERVSPEASAASRQRTRTVSRDSGVASDNRRLVENDQVFADKINAMTAAFRERFSAVVRAEYISHVLLAIGLSALIVILGGDVLRGESTWTLMIAYIFVLRIAMAGLRQLSTTITTISRFYPGMQRYYRFMRESELNRGRSPYWSKRRLSVGAPALTEKGRKRIVLSAGLKVALISPVPPVPAARAYFSRLFRADRAAGGGDPVSLGVLPRHSIPERVVSFREMVGIPVDLETLASAGALKEDLAVLATQAGTDLSRPILPAQWESLGEACLNRLAFVALLVQPSACMVIHAGLLRDEWVRDRLEQSKWQDRLIVIWYRKLLSSPPRLSLDQWLVGAADCSIIAVGSYNWLRVKQPDWQARQRDIAEQLRVGNRLYIGESQDEA</sequence>
<comment type="subcellular location">
    <subcellularLocation>
        <location evidence="1">Cell membrane</location>
        <topology evidence="1">Multi-pass membrane protein</topology>
    </subcellularLocation>
</comment>
<evidence type="ECO:0000256" key="3">
    <source>
        <dbReference type="ARBA" id="ARBA00022989"/>
    </source>
</evidence>
<keyword evidence="3 5" id="KW-1133">Transmembrane helix</keyword>
<proteinExistence type="predicted"/>
<evidence type="ECO:0000256" key="1">
    <source>
        <dbReference type="ARBA" id="ARBA00004651"/>
    </source>
</evidence>
<evidence type="ECO:0008006" key="8">
    <source>
        <dbReference type="Google" id="ProtNLM"/>
    </source>
</evidence>
<feature type="transmembrane region" description="Helical" evidence="5">
    <location>
        <begin position="94"/>
        <end position="116"/>
    </location>
</feature>
<feature type="transmembrane region" description="Helical" evidence="5">
    <location>
        <begin position="292"/>
        <end position="314"/>
    </location>
</feature>
<feature type="transmembrane region" description="Helical" evidence="5">
    <location>
        <begin position="204"/>
        <end position="225"/>
    </location>
</feature>
<name>A0ABU0W8W6_9GAMM</name>
<dbReference type="SUPFAM" id="SSF90123">
    <property type="entry name" value="ABC transporter transmembrane region"/>
    <property type="match status" value="1"/>
</dbReference>
<dbReference type="RefSeq" id="WP_306728389.1">
    <property type="nucleotide sequence ID" value="NZ_JAVDDT010000004.1"/>
</dbReference>
<evidence type="ECO:0000256" key="5">
    <source>
        <dbReference type="SAM" id="Phobius"/>
    </source>
</evidence>